<evidence type="ECO:0000313" key="2">
    <source>
        <dbReference type="Proteomes" id="UP000051950"/>
    </source>
</evidence>
<dbReference type="EMBL" id="LMZQ01000002">
    <property type="protein sequence ID" value="KRT17517.1"/>
    <property type="molecule type" value="Genomic_DNA"/>
</dbReference>
<proteinExistence type="predicted"/>
<organism evidence="1 2">
    <name type="scientific">Pedobacter ginsenosidimutans</name>
    <dbReference type="NCBI Taxonomy" id="687842"/>
    <lineage>
        <taxon>Bacteria</taxon>
        <taxon>Pseudomonadati</taxon>
        <taxon>Bacteroidota</taxon>
        <taxon>Sphingobacteriia</taxon>
        <taxon>Sphingobacteriales</taxon>
        <taxon>Sphingobacteriaceae</taxon>
        <taxon>Pedobacter</taxon>
    </lineage>
</organism>
<name>A0A0T5VUL9_9SPHI</name>
<dbReference type="STRING" id="687842.ASU31_02950"/>
<dbReference type="RefSeq" id="WP_057930912.1">
    <property type="nucleotide sequence ID" value="NZ_LMZQ01000002.1"/>
</dbReference>
<sequence length="153" mass="18208">MNKIWIQIDKISFSLYHNEKKIGTLIRGDDWAKQPTTFNIYSEHYKIENRSGLFRKNSNLISDDRGETIVDIKLGFNQKFKYQNREFRLIFNDTPLWKWTITQDDKILTSYEISLLHPEIGPNIECDEEEAENYMFDFILGNLTLGKSKQDLY</sequence>
<evidence type="ECO:0000313" key="1">
    <source>
        <dbReference type="EMBL" id="KRT17517.1"/>
    </source>
</evidence>
<dbReference type="AlphaFoldDB" id="A0A0T5VUL9"/>
<protein>
    <submittedName>
        <fullName evidence="1">Uncharacterized protein</fullName>
    </submittedName>
</protein>
<comment type="caution">
    <text evidence="1">The sequence shown here is derived from an EMBL/GenBank/DDBJ whole genome shotgun (WGS) entry which is preliminary data.</text>
</comment>
<gene>
    <name evidence="1" type="ORF">ASU31_02950</name>
</gene>
<accession>A0A0T5VUL9</accession>
<keyword evidence="2" id="KW-1185">Reference proteome</keyword>
<reference evidence="1 2" key="1">
    <citation type="submission" date="2015-11" db="EMBL/GenBank/DDBJ databases">
        <title>Sequence of Pedobacter ginsenosidimutans.</title>
        <authorList>
            <person name="Carson E."/>
            <person name="Keyser V."/>
            <person name="Newman J."/>
            <person name="Miller J."/>
        </authorList>
    </citation>
    <scope>NUCLEOTIDE SEQUENCE [LARGE SCALE GENOMIC DNA]</scope>
    <source>
        <strain evidence="1 2">KACC 14530</strain>
    </source>
</reference>
<dbReference type="OrthoDB" id="9854574at2"/>
<dbReference type="Proteomes" id="UP000051950">
    <property type="component" value="Unassembled WGS sequence"/>
</dbReference>